<evidence type="ECO:0000256" key="7">
    <source>
        <dbReference type="ARBA" id="ARBA00023229"/>
    </source>
</evidence>
<evidence type="ECO:0000256" key="8">
    <source>
        <dbReference type="ARBA" id="ARBA00048543"/>
    </source>
</evidence>
<feature type="binding site" evidence="9">
    <location>
        <position position="150"/>
    </location>
    <ligand>
        <name>Mn(2+)</name>
        <dbReference type="ChEBI" id="CHEBI:29035"/>
    </ligand>
</feature>
<dbReference type="NCBIfam" id="NF009114">
    <property type="entry name" value="PRK12464.1"/>
    <property type="match status" value="1"/>
</dbReference>
<dbReference type="GO" id="GO:0030145">
    <property type="term" value="F:manganese ion binding"/>
    <property type="evidence" value="ECO:0007669"/>
    <property type="project" value="TreeGrafter"/>
</dbReference>
<dbReference type="AlphaFoldDB" id="A0A224X170"/>
<keyword evidence="6 9" id="KW-0464">Manganese</keyword>
<comment type="similarity">
    <text evidence="2 9">Belongs to the DXR family.</text>
</comment>
<dbReference type="GO" id="GO:0030604">
    <property type="term" value="F:1-deoxy-D-xylulose-5-phosphate reductoisomerase activity"/>
    <property type="evidence" value="ECO:0007669"/>
    <property type="project" value="UniProtKB-UniRule"/>
</dbReference>
<dbReference type="HAMAP" id="MF_00183">
    <property type="entry name" value="DXP_reductoisom"/>
    <property type="match status" value="1"/>
</dbReference>
<evidence type="ECO:0000256" key="9">
    <source>
        <dbReference type="HAMAP-Rule" id="MF_00183"/>
    </source>
</evidence>
<feature type="binding site" evidence="9">
    <location>
        <position position="219"/>
    </location>
    <ligand>
        <name>Mn(2+)</name>
        <dbReference type="ChEBI" id="CHEBI:29035"/>
    </ligand>
</feature>
<dbReference type="PANTHER" id="PTHR30525">
    <property type="entry name" value="1-DEOXY-D-XYLULOSE 5-PHOSPHATE REDUCTOISOMERASE"/>
    <property type="match status" value="1"/>
</dbReference>
<feature type="domain" description="1-deoxy-D-xylulose 5-phosphate reductoisomerase N-terminal" evidence="10">
    <location>
        <begin position="6"/>
        <end position="130"/>
    </location>
</feature>
<feature type="binding site" evidence="9">
    <location>
        <position position="150"/>
    </location>
    <ligand>
        <name>1-deoxy-D-xylulose 5-phosphate</name>
        <dbReference type="ChEBI" id="CHEBI:57792"/>
    </ligand>
</feature>
<keyword evidence="5 9" id="KW-0560">Oxidoreductase</keyword>
<keyword evidence="3 9" id="KW-0479">Metal-binding</keyword>
<sequence length="398" mass="43601">MTKKKIILLGATGSVGVQALDVIAAHPEQFELVGFAFGKNIEKAREIIQAFSPKIVVAAQESSQVTLAKAFPDVELHVGNEGLITLARTEGYDILLNAIVGSVGLPPTIEAVQLGRDIALANKETLVVAGYTIMAEAARTGSKILPVDSEHAAIFQVLQGVAKSDVRSLTITASGGSFRDKTHEELVDVTLEDALAHPNWTMGAKITLDSATMVNKGLEVIEAHHLFGIPYDDIHVVLHRESVVHSMVTLKDGAVLAQLGATDMREPIQYALSYPRHLTMHHETPFDLTEIGALHFEKMDLVRFPMLDLAYRVGKLGGGYPAVYNAANEIANQAFQDGKITFLEIEQLITRAVFEHMEFDGQTLHQILASDERTRQKVSQWVEDLTQEKKIALTEVRK</sequence>
<dbReference type="InterPro" id="IPR036169">
    <property type="entry name" value="DXPR_C_sf"/>
</dbReference>
<feature type="domain" description="DXP reductoisomerase C-terminal" evidence="12">
    <location>
        <begin position="259"/>
        <end position="376"/>
    </location>
</feature>
<keyword evidence="4 9" id="KW-0521">NADP</keyword>
<feature type="binding site" evidence="9">
    <location>
        <position position="215"/>
    </location>
    <ligand>
        <name>1-deoxy-D-xylulose 5-phosphate</name>
        <dbReference type="ChEBI" id="CHEBI:57792"/>
    </ligand>
</feature>
<protein>
    <recommendedName>
        <fullName evidence="9">1-deoxy-D-xylulose 5-phosphate reductoisomerase</fullName>
        <shortName evidence="9">DXP reductoisomerase</shortName>
        <ecNumber evidence="9">1.1.1.267</ecNumber>
    </recommendedName>
    <alternativeName>
        <fullName evidence="9">1-deoxyxylulose-5-phosphate reductoisomerase</fullName>
    </alternativeName>
    <alternativeName>
        <fullName evidence="9">2-C-methyl-D-erythritol 4-phosphate synthase</fullName>
    </alternativeName>
</protein>
<evidence type="ECO:0000256" key="3">
    <source>
        <dbReference type="ARBA" id="ARBA00022723"/>
    </source>
</evidence>
<keyword evidence="9" id="KW-0460">Magnesium</keyword>
<name>A0A224X170_9LACT</name>
<dbReference type="PIRSF" id="PIRSF006205">
    <property type="entry name" value="Dxp_reductismrs"/>
    <property type="match status" value="1"/>
</dbReference>
<feature type="binding site" evidence="9">
    <location>
        <position position="219"/>
    </location>
    <ligand>
        <name>1-deoxy-D-xylulose 5-phosphate</name>
        <dbReference type="ChEBI" id="CHEBI:57792"/>
    </ligand>
</feature>
<evidence type="ECO:0000256" key="2">
    <source>
        <dbReference type="ARBA" id="ARBA00006825"/>
    </source>
</evidence>
<organism evidence="13 14">
    <name type="scientific">Pseudolactococcus reticulitermitis</name>
    <dbReference type="NCBI Taxonomy" id="2025039"/>
    <lineage>
        <taxon>Bacteria</taxon>
        <taxon>Bacillati</taxon>
        <taxon>Bacillota</taxon>
        <taxon>Bacilli</taxon>
        <taxon>Lactobacillales</taxon>
        <taxon>Streptococcaceae</taxon>
        <taxon>Pseudolactococcus</taxon>
    </lineage>
</organism>
<keyword evidence="7 9" id="KW-0414">Isoprene biosynthesis</keyword>
<gene>
    <name evidence="9" type="primary">dxr</name>
    <name evidence="13" type="ORF">RsY01_1561</name>
</gene>
<evidence type="ECO:0000259" key="11">
    <source>
        <dbReference type="Pfam" id="PF08436"/>
    </source>
</evidence>
<dbReference type="InterPro" id="IPR013644">
    <property type="entry name" value="DXP_reductoisomerase_C"/>
</dbReference>
<dbReference type="Pfam" id="PF08436">
    <property type="entry name" value="DXP_redisom_C"/>
    <property type="match status" value="1"/>
</dbReference>
<dbReference type="FunFam" id="3.40.50.720:FF:000045">
    <property type="entry name" value="1-deoxy-D-xylulose 5-phosphate reductoisomerase"/>
    <property type="match status" value="1"/>
</dbReference>
<feature type="binding site" evidence="9">
    <location>
        <position position="12"/>
    </location>
    <ligand>
        <name>NADPH</name>
        <dbReference type="ChEBI" id="CHEBI:57783"/>
    </ligand>
</feature>
<dbReference type="OrthoDB" id="9806546at2"/>
<dbReference type="GO" id="GO:0051484">
    <property type="term" value="P:isopentenyl diphosphate biosynthetic process, methylerythritol 4-phosphate pathway involved in terpenoid biosynthetic process"/>
    <property type="evidence" value="ECO:0007669"/>
    <property type="project" value="UniProtKB-ARBA"/>
</dbReference>
<dbReference type="UniPathway" id="UPA00056">
    <property type="reaction ID" value="UER00092"/>
</dbReference>
<evidence type="ECO:0000256" key="1">
    <source>
        <dbReference type="ARBA" id="ARBA00005094"/>
    </source>
</evidence>
<reference evidence="14" key="1">
    <citation type="submission" date="2017-08" db="EMBL/GenBank/DDBJ databases">
        <title>Draft genome sequence of Lactococcus sp. strain Rs-Y01, isolated from the gut of the lower termite Reticulitermes speratus.</title>
        <authorList>
            <person name="Ohkuma M."/>
            <person name="Yuki M."/>
        </authorList>
    </citation>
    <scope>NUCLEOTIDE SEQUENCE [LARGE SCALE GENOMIC DNA]</scope>
    <source>
        <strain evidence="14">Rs-Y01</strain>
    </source>
</reference>
<feature type="binding site" evidence="9">
    <location>
        <position position="148"/>
    </location>
    <ligand>
        <name>Mn(2+)</name>
        <dbReference type="ChEBI" id="CHEBI:29035"/>
    </ligand>
</feature>
<evidence type="ECO:0000313" key="14">
    <source>
        <dbReference type="Proteomes" id="UP000218689"/>
    </source>
</evidence>
<evidence type="ECO:0000256" key="5">
    <source>
        <dbReference type="ARBA" id="ARBA00023002"/>
    </source>
</evidence>
<feature type="binding site" evidence="9">
    <location>
        <position position="197"/>
    </location>
    <ligand>
        <name>1-deoxy-D-xylulose 5-phosphate</name>
        <dbReference type="ChEBI" id="CHEBI:57792"/>
    </ligand>
</feature>
<feature type="binding site" evidence="9">
    <location>
        <position position="40"/>
    </location>
    <ligand>
        <name>NADPH</name>
        <dbReference type="ChEBI" id="CHEBI:57783"/>
    </ligand>
</feature>
<feature type="domain" description="1-deoxy-D-xylulose 5-phosphate reductoisomerase C-terminal" evidence="11">
    <location>
        <begin position="144"/>
        <end position="227"/>
    </location>
</feature>
<dbReference type="Proteomes" id="UP000218689">
    <property type="component" value="Unassembled WGS sequence"/>
</dbReference>
<dbReference type="SUPFAM" id="SSF55347">
    <property type="entry name" value="Glyceraldehyde-3-phosphate dehydrogenase-like, C-terminal domain"/>
    <property type="match status" value="1"/>
</dbReference>
<evidence type="ECO:0000256" key="6">
    <source>
        <dbReference type="ARBA" id="ARBA00023211"/>
    </source>
</evidence>
<accession>A0A224X170</accession>
<feature type="binding site" evidence="9">
    <location>
        <position position="13"/>
    </location>
    <ligand>
        <name>NADPH</name>
        <dbReference type="ChEBI" id="CHEBI:57783"/>
    </ligand>
</feature>
<feature type="binding site" evidence="9">
    <location>
        <position position="210"/>
    </location>
    <ligand>
        <name>1-deoxy-D-xylulose 5-phosphate</name>
        <dbReference type="ChEBI" id="CHEBI:57792"/>
    </ligand>
</feature>
<feature type="binding site" evidence="9">
    <location>
        <position position="174"/>
    </location>
    <ligand>
        <name>1-deoxy-D-xylulose 5-phosphate</name>
        <dbReference type="ChEBI" id="CHEBI:57792"/>
    </ligand>
</feature>
<evidence type="ECO:0000259" key="10">
    <source>
        <dbReference type="Pfam" id="PF02670"/>
    </source>
</evidence>
<keyword evidence="14" id="KW-1185">Reference proteome</keyword>
<comment type="caution">
    <text evidence="13">The sequence shown here is derived from an EMBL/GenBank/DDBJ whole genome shotgun (WGS) entry which is preliminary data.</text>
</comment>
<dbReference type="RefSeq" id="WP_094784995.1">
    <property type="nucleotide sequence ID" value="NZ_BEDT01000004.1"/>
</dbReference>
<dbReference type="Gene3D" id="3.40.50.720">
    <property type="entry name" value="NAD(P)-binding Rossmann-like Domain"/>
    <property type="match status" value="1"/>
</dbReference>
<feature type="binding site" evidence="9">
    <location>
        <position position="14"/>
    </location>
    <ligand>
        <name>NADPH</name>
        <dbReference type="ChEBI" id="CHEBI:57783"/>
    </ligand>
</feature>
<feature type="binding site" evidence="9">
    <location>
        <position position="39"/>
    </location>
    <ligand>
        <name>NADPH</name>
        <dbReference type="ChEBI" id="CHEBI:57783"/>
    </ligand>
</feature>
<feature type="binding site" evidence="9">
    <location>
        <position position="216"/>
    </location>
    <ligand>
        <name>1-deoxy-D-xylulose 5-phosphate</name>
        <dbReference type="ChEBI" id="CHEBI:57792"/>
    </ligand>
</feature>
<dbReference type="Pfam" id="PF02670">
    <property type="entry name" value="DXP_reductoisom"/>
    <property type="match status" value="1"/>
</dbReference>
<proteinExistence type="inferred from homology"/>
<dbReference type="NCBIfam" id="TIGR00243">
    <property type="entry name" value="Dxr"/>
    <property type="match status" value="1"/>
</dbReference>
<dbReference type="SUPFAM" id="SSF51735">
    <property type="entry name" value="NAD(P)-binding Rossmann-fold domains"/>
    <property type="match status" value="1"/>
</dbReference>
<evidence type="ECO:0000313" key="13">
    <source>
        <dbReference type="EMBL" id="GAX47948.1"/>
    </source>
</evidence>
<dbReference type="PANTHER" id="PTHR30525:SF0">
    <property type="entry name" value="1-DEOXY-D-XYLULOSE 5-PHOSPHATE REDUCTOISOMERASE, CHLOROPLASTIC"/>
    <property type="match status" value="1"/>
</dbReference>
<comment type="catalytic activity">
    <reaction evidence="8">
        <text>2-C-methyl-D-erythritol 4-phosphate + NADP(+) = 1-deoxy-D-xylulose 5-phosphate + NADPH + H(+)</text>
        <dbReference type="Rhea" id="RHEA:13717"/>
        <dbReference type="ChEBI" id="CHEBI:15378"/>
        <dbReference type="ChEBI" id="CHEBI:57783"/>
        <dbReference type="ChEBI" id="CHEBI:57792"/>
        <dbReference type="ChEBI" id="CHEBI:58262"/>
        <dbReference type="ChEBI" id="CHEBI:58349"/>
        <dbReference type="EC" id="1.1.1.267"/>
    </reaction>
    <physiologicalReaction direction="right-to-left" evidence="8">
        <dbReference type="Rhea" id="RHEA:13719"/>
    </physiologicalReaction>
</comment>
<dbReference type="EMBL" id="BEDT01000004">
    <property type="protein sequence ID" value="GAX47948.1"/>
    <property type="molecule type" value="Genomic_DNA"/>
</dbReference>
<feature type="binding site" evidence="9">
    <location>
        <position position="124"/>
    </location>
    <ligand>
        <name>NADPH</name>
        <dbReference type="ChEBI" id="CHEBI:57783"/>
    </ligand>
</feature>
<comment type="cofactor">
    <cofactor evidence="9">
        <name>Mg(2+)</name>
        <dbReference type="ChEBI" id="CHEBI:18420"/>
    </cofactor>
    <cofactor evidence="9">
        <name>Mn(2+)</name>
        <dbReference type="ChEBI" id="CHEBI:29035"/>
    </cofactor>
</comment>
<feature type="binding site" evidence="9">
    <location>
        <position position="15"/>
    </location>
    <ligand>
        <name>NADPH</name>
        <dbReference type="ChEBI" id="CHEBI:57783"/>
    </ligand>
</feature>
<feature type="binding site" evidence="9">
    <location>
        <position position="203"/>
    </location>
    <ligand>
        <name>NADPH</name>
        <dbReference type="ChEBI" id="CHEBI:57783"/>
    </ligand>
</feature>
<dbReference type="SUPFAM" id="SSF69055">
    <property type="entry name" value="1-deoxy-D-xylulose-5-phosphate reductoisomerase, C-terminal domain"/>
    <property type="match status" value="1"/>
</dbReference>
<feature type="binding site" evidence="9">
    <location>
        <position position="149"/>
    </location>
    <ligand>
        <name>1-deoxy-D-xylulose 5-phosphate</name>
        <dbReference type="ChEBI" id="CHEBI:57792"/>
    </ligand>
</feature>
<keyword evidence="13" id="KW-0413">Isomerase</keyword>
<evidence type="ECO:0000256" key="4">
    <source>
        <dbReference type="ARBA" id="ARBA00022857"/>
    </source>
</evidence>
<comment type="function">
    <text evidence="9">Catalyzes the NADPH-dependent rearrangement and reduction of 1-deoxy-D-xylulose-5-phosphate (DXP) to 2-C-methyl-D-erythritol 4-phosphate (MEP).</text>
</comment>
<dbReference type="GO" id="GO:0016853">
    <property type="term" value="F:isomerase activity"/>
    <property type="evidence" value="ECO:0007669"/>
    <property type="project" value="UniProtKB-KW"/>
</dbReference>
<dbReference type="InterPro" id="IPR013512">
    <property type="entry name" value="DXP_reductoisomerase_N"/>
</dbReference>
<dbReference type="InterPro" id="IPR026877">
    <property type="entry name" value="DXPR_C"/>
</dbReference>
<feature type="binding site" evidence="9">
    <location>
        <position position="122"/>
    </location>
    <ligand>
        <name>NADPH</name>
        <dbReference type="ChEBI" id="CHEBI:57783"/>
    </ligand>
</feature>
<dbReference type="GO" id="GO:0070402">
    <property type="term" value="F:NADPH binding"/>
    <property type="evidence" value="ECO:0007669"/>
    <property type="project" value="InterPro"/>
</dbReference>
<evidence type="ECO:0000259" key="12">
    <source>
        <dbReference type="Pfam" id="PF13288"/>
    </source>
</evidence>
<dbReference type="InterPro" id="IPR003821">
    <property type="entry name" value="DXP_reductoisomerase"/>
</dbReference>
<feature type="binding site" evidence="9">
    <location>
        <position position="123"/>
    </location>
    <ligand>
        <name>1-deoxy-D-xylulose 5-phosphate</name>
        <dbReference type="ChEBI" id="CHEBI:57792"/>
    </ligand>
</feature>
<comment type="pathway">
    <text evidence="1 9">Isoprenoid biosynthesis; isopentenyl diphosphate biosynthesis via DXP pathway; isopentenyl diphosphate from 1-deoxy-D-xylulose 5-phosphate: step 1/6.</text>
</comment>
<dbReference type="EC" id="1.1.1.267" evidence="9"/>
<dbReference type="InterPro" id="IPR036291">
    <property type="entry name" value="NAD(P)-bd_dom_sf"/>
</dbReference>
<feature type="binding site" evidence="9">
    <location>
        <position position="38"/>
    </location>
    <ligand>
        <name>NADPH</name>
        <dbReference type="ChEBI" id="CHEBI:57783"/>
    </ligand>
</feature>
<dbReference type="Gene3D" id="1.10.1740.10">
    <property type="match status" value="1"/>
</dbReference>
<dbReference type="Pfam" id="PF13288">
    <property type="entry name" value="DXPR_C"/>
    <property type="match status" value="1"/>
</dbReference>